<keyword evidence="5" id="KW-0282">Flagellum</keyword>
<comment type="subcellular location">
    <subcellularLocation>
        <location evidence="1">Cytoplasm</location>
        <location evidence="1">Cytoskeleton</location>
        <location evidence="1">Flagellum axoneme</location>
    </subcellularLocation>
</comment>
<dbReference type="GO" id="GO:0005929">
    <property type="term" value="C:cilium"/>
    <property type="evidence" value="ECO:0007669"/>
    <property type="project" value="TreeGrafter"/>
</dbReference>
<sequence length="121" mass="13449">MEGQYYLANNVIHQSLANSPPFNGGGDQAAYSFQSSPRALFTTRKKYKHPPGEDGTPLPYGNIMYDRRVVRGSTFAQHPVPAAGCESQAARQAEARRRSMARRKAQTQQTRAMRLRIGTPP</sequence>
<evidence type="ECO:0000256" key="9">
    <source>
        <dbReference type="SAM" id="MobiDB-lite"/>
    </source>
</evidence>
<reference evidence="10" key="1">
    <citation type="submission" date="2015-11" db="EMBL/GenBank/DDBJ databases">
        <title>De novo transcriptome assembly of four potential Pierce s Disease insect vectors from Arizona vineyards.</title>
        <authorList>
            <person name="Tassone E.E."/>
        </authorList>
    </citation>
    <scope>NUCLEOTIDE SEQUENCE</scope>
</reference>
<evidence type="ECO:0000256" key="3">
    <source>
        <dbReference type="ARBA" id="ARBA00022490"/>
    </source>
</evidence>
<dbReference type="InterPro" id="IPR009290">
    <property type="entry name" value="Radial_spoke_3"/>
</dbReference>
<evidence type="ECO:0000256" key="8">
    <source>
        <dbReference type="ARBA" id="ARBA00023273"/>
    </source>
</evidence>
<keyword evidence="3" id="KW-0963">Cytoplasm</keyword>
<feature type="region of interest" description="Disordered" evidence="9">
    <location>
        <begin position="94"/>
        <end position="121"/>
    </location>
</feature>
<evidence type="ECO:0000256" key="7">
    <source>
        <dbReference type="ARBA" id="ARBA00023212"/>
    </source>
</evidence>
<proteinExistence type="inferred from homology"/>
<accession>A0A1B6J690</accession>
<protein>
    <submittedName>
        <fullName evidence="10">Uncharacterized protein</fullName>
    </submittedName>
</protein>
<name>A0A1B6J690_9HEMI</name>
<organism evidence="10">
    <name type="scientific">Homalodisca liturata</name>
    <dbReference type="NCBI Taxonomy" id="320908"/>
    <lineage>
        <taxon>Eukaryota</taxon>
        <taxon>Metazoa</taxon>
        <taxon>Ecdysozoa</taxon>
        <taxon>Arthropoda</taxon>
        <taxon>Hexapoda</taxon>
        <taxon>Insecta</taxon>
        <taxon>Pterygota</taxon>
        <taxon>Neoptera</taxon>
        <taxon>Paraneoptera</taxon>
        <taxon>Hemiptera</taxon>
        <taxon>Auchenorrhyncha</taxon>
        <taxon>Membracoidea</taxon>
        <taxon>Cicadellidae</taxon>
        <taxon>Cicadellinae</taxon>
        <taxon>Proconiini</taxon>
        <taxon>Homalodisca</taxon>
    </lineage>
</organism>
<evidence type="ECO:0000256" key="1">
    <source>
        <dbReference type="ARBA" id="ARBA00004611"/>
    </source>
</evidence>
<evidence type="ECO:0000256" key="4">
    <source>
        <dbReference type="ARBA" id="ARBA00022553"/>
    </source>
</evidence>
<keyword evidence="8" id="KW-0966">Cell projection</keyword>
<dbReference type="AlphaFoldDB" id="A0A1B6J690"/>
<evidence type="ECO:0000313" key="10">
    <source>
        <dbReference type="EMBL" id="JAS94698.1"/>
    </source>
</evidence>
<comment type="similarity">
    <text evidence="2">Belongs to the flagellar radial spoke RSP3 family.</text>
</comment>
<dbReference type="EMBL" id="GECU01013008">
    <property type="protein sequence ID" value="JAS94698.1"/>
    <property type="molecule type" value="Transcribed_RNA"/>
</dbReference>
<keyword evidence="4" id="KW-0597">Phosphoprotein</keyword>
<evidence type="ECO:0000256" key="5">
    <source>
        <dbReference type="ARBA" id="ARBA00022846"/>
    </source>
</evidence>
<dbReference type="PANTHER" id="PTHR21648:SF0">
    <property type="entry name" value="RADIAL SPOKE HEAD PROTEIN 3 HOMOLOG"/>
    <property type="match status" value="1"/>
</dbReference>
<evidence type="ECO:0000256" key="6">
    <source>
        <dbReference type="ARBA" id="ARBA00023069"/>
    </source>
</evidence>
<keyword evidence="7" id="KW-0206">Cytoskeleton</keyword>
<dbReference type="PANTHER" id="PTHR21648">
    <property type="entry name" value="FLAGELLAR RADIAL SPOKE PROTEIN 3"/>
    <property type="match status" value="1"/>
</dbReference>
<evidence type="ECO:0000256" key="2">
    <source>
        <dbReference type="ARBA" id="ARBA00006737"/>
    </source>
</evidence>
<gene>
    <name evidence="10" type="ORF">g.22282</name>
</gene>
<keyword evidence="6" id="KW-0969">Cilium</keyword>